<dbReference type="SUPFAM" id="SSF48498">
    <property type="entry name" value="Tetracyclin repressor-like, C-terminal domain"/>
    <property type="match status" value="1"/>
</dbReference>
<dbReference type="InterPro" id="IPR009057">
    <property type="entry name" value="Homeodomain-like_sf"/>
</dbReference>
<feature type="DNA-binding region" description="H-T-H motif" evidence="4">
    <location>
        <begin position="26"/>
        <end position="45"/>
    </location>
</feature>
<evidence type="ECO:0000259" key="5">
    <source>
        <dbReference type="PROSITE" id="PS50977"/>
    </source>
</evidence>
<dbReference type="Proteomes" id="UP000037660">
    <property type="component" value="Unassembled WGS sequence"/>
</dbReference>
<proteinExistence type="predicted"/>
<dbReference type="AlphaFoldDB" id="A0A0K8P5N3"/>
<keyword evidence="1" id="KW-0805">Transcription regulation</keyword>
<gene>
    <name evidence="6" type="ORF">ISF6_3754</name>
</gene>
<dbReference type="Pfam" id="PF00440">
    <property type="entry name" value="TetR_N"/>
    <property type="match status" value="1"/>
</dbReference>
<dbReference type="Gene3D" id="1.10.357.10">
    <property type="entry name" value="Tetracycline Repressor, domain 2"/>
    <property type="match status" value="1"/>
</dbReference>
<keyword evidence="7" id="KW-1185">Reference proteome</keyword>
<dbReference type="InterPro" id="IPR001647">
    <property type="entry name" value="HTH_TetR"/>
</dbReference>
<evidence type="ECO:0000256" key="2">
    <source>
        <dbReference type="ARBA" id="ARBA00023125"/>
    </source>
</evidence>
<keyword evidence="3" id="KW-0804">Transcription</keyword>
<accession>A0A0K8P5N3</accession>
<dbReference type="PRINTS" id="PR00455">
    <property type="entry name" value="HTHTETR"/>
</dbReference>
<sequence>MREDTEEVILAAAAELLERGGPAALTTRAVCEAAGIKSPTLYHHFGDKDGLSAALVRRGLAQFMARKRAVQDTDDPLQQLRAGWDEAVAFALQRPALHALYTQQLRQQPALAAEAYGLVRARVQRLVDRQVFRIGVDDAARAVWAGCNGVLSLVAQGAARREVEAASALLFDAIVAQLQRDRPEPGA</sequence>
<keyword evidence="2 4" id="KW-0238">DNA-binding</keyword>
<comment type="caution">
    <text evidence="6">The sequence shown here is derived from an EMBL/GenBank/DDBJ whole genome shotgun (WGS) entry which is preliminary data.</text>
</comment>
<evidence type="ECO:0000313" key="7">
    <source>
        <dbReference type="Proteomes" id="UP000037660"/>
    </source>
</evidence>
<dbReference type="GO" id="GO:0003700">
    <property type="term" value="F:DNA-binding transcription factor activity"/>
    <property type="evidence" value="ECO:0007669"/>
    <property type="project" value="TreeGrafter"/>
</dbReference>
<dbReference type="PROSITE" id="PS50977">
    <property type="entry name" value="HTH_TETR_2"/>
    <property type="match status" value="1"/>
</dbReference>
<dbReference type="PANTHER" id="PTHR30055:SF234">
    <property type="entry name" value="HTH-TYPE TRANSCRIPTIONAL REGULATOR BETI"/>
    <property type="match status" value="1"/>
</dbReference>
<evidence type="ECO:0000256" key="1">
    <source>
        <dbReference type="ARBA" id="ARBA00023015"/>
    </source>
</evidence>
<dbReference type="InterPro" id="IPR036271">
    <property type="entry name" value="Tet_transcr_reg_TetR-rel_C_sf"/>
</dbReference>
<dbReference type="InterPro" id="IPR050109">
    <property type="entry name" value="HTH-type_TetR-like_transc_reg"/>
</dbReference>
<dbReference type="RefSeq" id="WP_054021723.1">
    <property type="nucleotide sequence ID" value="NZ_BBYR01000059.1"/>
</dbReference>
<reference evidence="7" key="1">
    <citation type="submission" date="2015-07" db="EMBL/GenBank/DDBJ databases">
        <title>Discovery of a poly(ethylene terephthalate assimilation.</title>
        <authorList>
            <person name="Yoshida S."/>
            <person name="Hiraga K."/>
            <person name="Takehana T."/>
            <person name="Taniguchi I."/>
            <person name="Yamaji H."/>
            <person name="Maeda Y."/>
            <person name="Toyohara K."/>
            <person name="Miyamoto K."/>
            <person name="Kimura Y."/>
            <person name="Oda K."/>
        </authorList>
    </citation>
    <scope>NUCLEOTIDE SEQUENCE [LARGE SCALE GENOMIC DNA]</scope>
    <source>
        <strain evidence="7">NBRC 110686 / TISTR 2288 / 201-F6</strain>
    </source>
</reference>
<dbReference type="SUPFAM" id="SSF46689">
    <property type="entry name" value="Homeodomain-like"/>
    <property type="match status" value="1"/>
</dbReference>
<protein>
    <submittedName>
        <fullName evidence="6">Transcriptional regulator, TetR family</fullName>
    </submittedName>
</protein>
<evidence type="ECO:0000256" key="4">
    <source>
        <dbReference type="PROSITE-ProRule" id="PRU00335"/>
    </source>
</evidence>
<evidence type="ECO:0000256" key="3">
    <source>
        <dbReference type="ARBA" id="ARBA00023163"/>
    </source>
</evidence>
<dbReference type="GO" id="GO:0000976">
    <property type="term" value="F:transcription cis-regulatory region binding"/>
    <property type="evidence" value="ECO:0007669"/>
    <property type="project" value="TreeGrafter"/>
</dbReference>
<feature type="domain" description="HTH tetR-type" evidence="5">
    <location>
        <begin position="3"/>
        <end position="63"/>
    </location>
</feature>
<dbReference type="STRING" id="1547922.ISF6_3754"/>
<evidence type="ECO:0000313" key="6">
    <source>
        <dbReference type="EMBL" id="GAP37809.1"/>
    </source>
</evidence>
<organism evidence="6 7">
    <name type="scientific">Piscinibacter sakaiensis</name>
    <name type="common">Ideonella sakaiensis</name>
    <dbReference type="NCBI Taxonomy" id="1547922"/>
    <lineage>
        <taxon>Bacteria</taxon>
        <taxon>Pseudomonadati</taxon>
        <taxon>Pseudomonadota</taxon>
        <taxon>Betaproteobacteria</taxon>
        <taxon>Burkholderiales</taxon>
        <taxon>Sphaerotilaceae</taxon>
        <taxon>Piscinibacter</taxon>
    </lineage>
</organism>
<reference evidence="6 7" key="2">
    <citation type="journal article" date="2016" name="Science">
        <title>A bacterium that degrades and assimilates poly(ethylene terephthalate).</title>
        <authorList>
            <person name="Yoshida S."/>
            <person name="Hiraga K."/>
            <person name="Takehana T."/>
            <person name="Taniguchi I."/>
            <person name="Yamaji H."/>
            <person name="Maeda Y."/>
            <person name="Toyohara K."/>
            <person name="Miyamoto K."/>
            <person name="Kimura Y."/>
            <person name="Oda K."/>
        </authorList>
    </citation>
    <scope>NUCLEOTIDE SEQUENCE [LARGE SCALE GENOMIC DNA]</scope>
    <source>
        <strain evidence="7">NBRC 110686 / TISTR 2288 / 201-F6</strain>
    </source>
</reference>
<dbReference type="EMBL" id="BBYR01000059">
    <property type="protein sequence ID" value="GAP37809.1"/>
    <property type="molecule type" value="Genomic_DNA"/>
</dbReference>
<dbReference type="PANTHER" id="PTHR30055">
    <property type="entry name" value="HTH-TYPE TRANSCRIPTIONAL REGULATOR RUTR"/>
    <property type="match status" value="1"/>
</dbReference>
<name>A0A0K8P5N3_PISS1</name>